<evidence type="ECO:0000313" key="2">
    <source>
        <dbReference type="Proteomes" id="UP000722750"/>
    </source>
</evidence>
<dbReference type="EMBL" id="JAANXD010000096">
    <property type="protein sequence ID" value="MBS1259515.1"/>
    <property type="molecule type" value="Genomic_DNA"/>
</dbReference>
<protein>
    <submittedName>
        <fullName evidence="1">Uncharacterized protein</fullName>
    </submittedName>
</protein>
<evidence type="ECO:0000313" key="1">
    <source>
        <dbReference type="EMBL" id="MBS1259515.1"/>
    </source>
</evidence>
<dbReference type="AlphaFoldDB" id="A0A942A2S5"/>
<organism evidence="1 2">
    <name type="scientific">Candidatus Scalindua arabica</name>
    <dbReference type="NCBI Taxonomy" id="1127984"/>
    <lineage>
        <taxon>Bacteria</taxon>
        <taxon>Pseudomonadati</taxon>
        <taxon>Planctomycetota</taxon>
        <taxon>Candidatus Brocadiia</taxon>
        <taxon>Candidatus Brocadiales</taxon>
        <taxon>Candidatus Scalinduaceae</taxon>
        <taxon>Candidatus Scalindua</taxon>
    </lineage>
</organism>
<reference evidence="1" key="1">
    <citation type="journal article" date="2021" name="ISME J.">
        <title>Fine-scale metabolic discontinuity in a stratified prokaryote microbiome of a Red Sea deep halocline.</title>
        <authorList>
            <person name="Michoud G."/>
            <person name="Ngugi D.K."/>
            <person name="Barozzi A."/>
            <person name="Merlino G."/>
            <person name="Calleja M.L."/>
            <person name="Delgado-Huertas A."/>
            <person name="Moran X.A.G."/>
            <person name="Daffonchio D."/>
        </authorList>
    </citation>
    <scope>NUCLEOTIDE SEQUENCE</scope>
    <source>
        <strain evidence="1">SuakinDeep_MAG55_1</strain>
    </source>
</reference>
<gene>
    <name evidence="1" type="ORF">MAG551_02587</name>
</gene>
<comment type="caution">
    <text evidence="1">The sequence shown here is derived from an EMBL/GenBank/DDBJ whole genome shotgun (WGS) entry which is preliminary data.</text>
</comment>
<name>A0A942A2S5_9BACT</name>
<dbReference type="Proteomes" id="UP000722750">
    <property type="component" value="Unassembled WGS sequence"/>
</dbReference>
<proteinExistence type="predicted"/>
<sequence length="57" mass="6454">MKINLYQAAKDYVNIIEEIEKTKDSNKLQSLEERVAEGVKSPLDCILNKPEAGCKIM</sequence>
<accession>A0A942A2S5</accession>